<keyword evidence="6" id="KW-0732">Signal</keyword>
<proteinExistence type="inferred from homology"/>
<dbReference type="AlphaFoldDB" id="A0A1V1WBL1"/>
<feature type="signal peptide" evidence="6">
    <location>
        <begin position="1"/>
        <end position="22"/>
    </location>
</feature>
<evidence type="ECO:0000256" key="5">
    <source>
        <dbReference type="ARBA" id="ARBA00023022"/>
    </source>
</evidence>
<keyword evidence="4" id="KW-0929">Antimicrobial</keyword>
<dbReference type="InterPro" id="IPR012526">
    <property type="entry name" value="Antimicrobial_7"/>
</dbReference>
<name>A0A1V1WBL1_9SCOR</name>
<feature type="chain" id="PRO_5013047337" evidence="6">
    <location>
        <begin position="23"/>
        <end position="67"/>
    </location>
</feature>
<dbReference type="EMBL" id="GFCD01000050">
    <property type="protein sequence ID" value="JAV45735.1"/>
    <property type="molecule type" value="Transcribed_RNA"/>
</dbReference>
<dbReference type="Pfam" id="PF08102">
    <property type="entry name" value="Antimicrobial_7"/>
    <property type="match status" value="1"/>
</dbReference>
<keyword evidence="3" id="KW-0964">Secreted</keyword>
<evidence type="ECO:0000256" key="4">
    <source>
        <dbReference type="ARBA" id="ARBA00022529"/>
    </source>
</evidence>
<dbReference type="GO" id="GO:0044179">
    <property type="term" value="P:hemolysis in another organism"/>
    <property type="evidence" value="ECO:0007669"/>
    <property type="project" value="InterPro"/>
</dbReference>
<evidence type="ECO:0000256" key="2">
    <source>
        <dbReference type="ARBA" id="ARBA00007654"/>
    </source>
</evidence>
<keyword evidence="5" id="KW-0044">Antibiotic</keyword>
<protein>
    <submittedName>
        <fullName evidence="7">Putative NDBP</fullName>
    </submittedName>
</protein>
<evidence type="ECO:0000256" key="6">
    <source>
        <dbReference type="SAM" id="SignalP"/>
    </source>
</evidence>
<evidence type="ECO:0000313" key="7">
    <source>
        <dbReference type="EMBL" id="JAV45735.1"/>
    </source>
</evidence>
<evidence type="ECO:0000256" key="3">
    <source>
        <dbReference type="ARBA" id="ARBA00022525"/>
    </source>
</evidence>
<organism evidence="7">
    <name type="scientific">Superstitionia donensis</name>
    <dbReference type="NCBI Taxonomy" id="311983"/>
    <lineage>
        <taxon>Eukaryota</taxon>
        <taxon>Metazoa</taxon>
        <taxon>Ecdysozoa</taxon>
        <taxon>Arthropoda</taxon>
        <taxon>Chelicerata</taxon>
        <taxon>Arachnida</taxon>
        <taxon>Scorpiones</taxon>
        <taxon>Iurida</taxon>
        <taxon>Chactoidea</taxon>
        <taxon>Superstitionidae</taxon>
        <taxon>Superstitionia</taxon>
    </lineage>
</organism>
<comment type="similarity">
    <text evidence="2">Belongs to the non-disulfide-bridged peptide (NDBP) superfamily. Long chain multifunctional peptide (group 2) family.</text>
</comment>
<accession>A0A1V1WBL1</accession>
<dbReference type="GO" id="GO:0042742">
    <property type="term" value="P:defense response to bacterium"/>
    <property type="evidence" value="ECO:0007669"/>
    <property type="project" value="UniProtKB-KW"/>
</dbReference>
<comment type="subcellular location">
    <subcellularLocation>
        <location evidence="1">Secreted</location>
    </subcellularLocation>
</comment>
<reference evidence="7" key="1">
    <citation type="journal article" date="2016" name="Toxins">
        <title>Venom Gland Transcriptomic and Proteomic Analyses of the Enigmatic Scorpion Superstitionia donensis (Scorpiones: Superstitioniidae), with Insights on the Evolution of Its Venom Components.</title>
        <authorList>
            <person name="Santibanez-Lopez C.E."/>
            <person name="Cid-Uribe J.I."/>
            <person name="Batista C.V."/>
            <person name="Ortiz E."/>
            <person name="Possani L.D."/>
        </authorList>
    </citation>
    <scope>NUCLEOTIDE SEQUENCE</scope>
    <source>
        <strain evidence="7">Pooled</strain>
        <tissue evidence="7">Venom gland</tissue>
    </source>
</reference>
<dbReference type="GO" id="GO:0005576">
    <property type="term" value="C:extracellular region"/>
    <property type="evidence" value="ECO:0007669"/>
    <property type="project" value="UniProtKB-SubCell"/>
</dbReference>
<evidence type="ECO:0000256" key="1">
    <source>
        <dbReference type="ARBA" id="ARBA00004613"/>
    </source>
</evidence>
<sequence>MNAKVFLVVFIVAMLVTDQAEAGFWKNIWNSDIVKNLRNKAVNWVKEKVGAPQVAKLDEFLDSVYNS</sequence>